<dbReference type="InterPro" id="IPR010390">
    <property type="entry name" value="ABC-2_transporter-like"/>
</dbReference>
<keyword evidence="1" id="KW-1133">Transmembrane helix</keyword>
<dbReference type="EMBL" id="JACHNF010000001">
    <property type="protein sequence ID" value="MBB5979879.1"/>
    <property type="molecule type" value="Genomic_DNA"/>
</dbReference>
<feature type="transmembrane region" description="Helical" evidence="1">
    <location>
        <begin position="141"/>
        <end position="167"/>
    </location>
</feature>
<dbReference type="Pfam" id="PF06182">
    <property type="entry name" value="ABC2_membrane_6"/>
    <property type="match status" value="1"/>
</dbReference>
<dbReference type="Proteomes" id="UP000558997">
    <property type="component" value="Unassembled WGS sequence"/>
</dbReference>
<comment type="caution">
    <text evidence="2">The sequence shown here is derived from an EMBL/GenBank/DDBJ whole genome shotgun (WGS) entry which is preliminary data.</text>
</comment>
<evidence type="ECO:0000313" key="2">
    <source>
        <dbReference type="EMBL" id="MBB5979879.1"/>
    </source>
</evidence>
<name>A0A841DPV9_9ACTN</name>
<dbReference type="PANTHER" id="PTHR36832">
    <property type="entry name" value="SLR1174 PROTEIN-RELATED"/>
    <property type="match status" value="1"/>
</dbReference>
<proteinExistence type="predicted"/>
<evidence type="ECO:0000313" key="3">
    <source>
        <dbReference type="Proteomes" id="UP000558997"/>
    </source>
</evidence>
<organism evidence="2 3">
    <name type="scientific">Kribbella solani</name>
    <dbReference type="NCBI Taxonomy" id="236067"/>
    <lineage>
        <taxon>Bacteria</taxon>
        <taxon>Bacillati</taxon>
        <taxon>Actinomycetota</taxon>
        <taxon>Actinomycetes</taxon>
        <taxon>Propionibacteriales</taxon>
        <taxon>Kribbellaceae</taxon>
        <taxon>Kribbella</taxon>
    </lineage>
</organism>
<protein>
    <submittedName>
        <fullName evidence="2">ABC-type uncharacterized transport system permease subunit</fullName>
    </submittedName>
</protein>
<dbReference type="PANTHER" id="PTHR36832:SF2">
    <property type="entry name" value="INTEGRAL MEMBRANE PROTEIN"/>
    <property type="match status" value="1"/>
</dbReference>
<keyword evidence="3" id="KW-1185">Reference proteome</keyword>
<reference evidence="2 3" key="1">
    <citation type="submission" date="2020-08" db="EMBL/GenBank/DDBJ databases">
        <title>Sequencing the genomes of 1000 actinobacteria strains.</title>
        <authorList>
            <person name="Klenk H.-P."/>
        </authorList>
    </citation>
    <scope>NUCLEOTIDE SEQUENCE [LARGE SCALE GENOMIC DNA]</scope>
    <source>
        <strain evidence="2 3">DSM 17294</strain>
    </source>
</reference>
<feature type="transmembrane region" description="Helical" evidence="1">
    <location>
        <begin position="173"/>
        <end position="193"/>
    </location>
</feature>
<feature type="transmembrane region" description="Helical" evidence="1">
    <location>
        <begin position="48"/>
        <end position="70"/>
    </location>
</feature>
<gene>
    <name evidence="2" type="ORF">HDA44_003220</name>
</gene>
<sequence length="260" mass="27204">MPWSMIRLGAKNALFFRANVALSTVSVAFQAVLLVTVWRAVYSGRSHVAGISAADAVSYAVTAMLLWHVALPWQISSIPGRVHEGTIATDLIRPLGIVGQSLLQSVGGVVGAIPGAIAGLAIAFALGGLTPPATAGAMLGFLLTSALGWLLATMLNLAVSMVAFWTTDTRGPFYVYRAIASFASGALVPLWFIPASLRPLLDALPFGLQVFAPLQLWHGQVPLGGLWGVLAAQVCWLAATAAIVALITWRALRKVVINGG</sequence>
<feature type="transmembrane region" description="Helical" evidence="1">
    <location>
        <begin position="224"/>
        <end position="249"/>
    </location>
</feature>
<keyword evidence="1" id="KW-0472">Membrane</keyword>
<evidence type="ECO:0000256" key="1">
    <source>
        <dbReference type="SAM" id="Phobius"/>
    </source>
</evidence>
<feature type="transmembrane region" description="Helical" evidence="1">
    <location>
        <begin position="109"/>
        <end position="129"/>
    </location>
</feature>
<dbReference type="AlphaFoldDB" id="A0A841DPV9"/>
<accession>A0A841DPV9</accession>
<feature type="transmembrane region" description="Helical" evidence="1">
    <location>
        <begin position="20"/>
        <end position="41"/>
    </location>
</feature>
<dbReference type="RefSeq" id="WP_184835183.1">
    <property type="nucleotide sequence ID" value="NZ_BAAAVN010000006.1"/>
</dbReference>
<keyword evidence="1" id="KW-0812">Transmembrane</keyword>